<protein>
    <recommendedName>
        <fullName evidence="13">Helicase C-terminal domain-containing protein</fullName>
    </recommendedName>
</protein>
<sequence>ICITQVNTLMNWVAEFDMWLPTETKTSQSEEIRFRSFPVHLLCDNHKTIDSRSKVVKEWYSEGGVLLLGYEMYRLLTSRKPRKKKSKKDSLLQPGPDLICDEGHRIKNSHASSQMLKNVKTRRRIVLTGYPLQNNLLEYWCMVDFVRPNFLGTRQEFSNMFERPIFNGQCADSTESDVRLMRFRSHVLHSLLKGFVQRRSHSVLQNRLPMKEEHVLMIRLSQWQKKLYNTFIGQRMEGGSGSWCSSANPIKAFSVCCKIWNHPDVIIIFFRSSSDSVVPPNMLPQNAVVPFSMDKSSDNTLDWVSGWIVPLFLTKKALLKLIFKIQAKELLTGYEPGRVEFSGKMVVLMKIINSSISHGDKILVFSQSLCTLSLIEEFLTNQFIPTQDPYQPPSKWCKNESYFRLDGNTHSADREKMINQFNNPEKKNMWLFLLSTRAGCLGINLIGANRVVVFDASWNPCHDAQAVCRVYRYGQQKTCHIYRLVCDQSMEKKIYERQISKQGMSDRVVDKLNPSQQFTKQDALKLMEYSDVELPIVDLSNILEETNDPILQETCQQCGQWLTRKPFHHESLLLDCKDQRLTKAEKRAAQKGYERDK</sequence>
<evidence type="ECO:0000256" key="7">
    <source>
        <dbReference type="ARBA" id="ARBA00023125"/>
    </source>
</evidence>
<dbReference type="FunCoup" id="H2YW63">
    <property type="interactions" value="299"/>
</dbReference>
<dbReference type="STRING" id="51511.ENSCSAVP00000009574"/>
<dbReference type="Ensembl" id="ENSCSAVT00000009691.1">
    <property type="protein sequence ID" value="ENSCSAVP00000009574.1"/>
    <property type="gene ID" value="ENSCSAVG00000005623.1"/>
</dbReference>
<comment type="subcellular location">
    <subcellularLocation>
        <location evidence="1">Nucleus</location>
    </subcellularLocation>
</comment>
<keyword evidence="5" id="KW-0347">Helicase</keyword>
<keyword evidence="3" id="KW-0547">Nucleotide-binding</keyword>
<dbReference type="eggNOG" id="KOG1016">
    <property type="taxonomic scope" value="Eukaryota"/>
</dbReference>
<evidence type="ECO:0000256" key="1">
    <source>
        <dbReference type="ARBA" id="ARBA00004123"/>
    </source>
</evidence>
<dbReference type="GO" id="GO:0016887">
    <property type="term" value="F:ATP hydrolysis activity"/>
    <property type="evidence" value="ECO:0007669"/>
    <property type="project" value="InterPro"/>
</dbReference>
<dbReference type="Gene3D" id="3.40.50.10810">
    <property type="entry name" value="Tandem AAA-ATPase domain"/>
    <property type="match status" value="1"/>
</dbReference>
<dbReference type="InterPro" id="IPR038718">
    <property type="entry name" value="SNF2-like_sf"/>
</dbReference>
<dbReference type="Pfam" id="PF00176">
    <property type="entry name" value="SNF2-rel_dom"/>
    <property type="match status" value="1"/>
</dbReference>
<dbReference type="PROSITE" id="PS51192">
    <property type="entry name" value="HELICASE_ATP_BIND_1"/>
    <property type="match status" value="1"/>
</dbReference>
<evidence type="ECO:0000256" key="8">
    <source>
        <dbReference type="ARBA" id="ARBA00023242"/>
    </source>
</evidence>
<dbReference type="GO" id="GO:0004386">
    <property type="term" value="F:helicase activity"/>
    <property type="evidence" value="ECO:0007669"/>
    <property type="project" value="UniProtKB-KW"/>
</dbReference>
<evidence type="ECO:0000259" key="9">
    <source>
        <dbReference type="PROSITE" id="PS51192"/>
    </source>
</evidence>
<keyword evidence="7" id="KW-0238">DNA-binding</keyword>
<evidence type="ECO:0000313" key="12">
    <source>
        <dbReference type="Proteomes" id="UP000007875"/>
    </source>
</evidence>
<comment type="similarity">
    <text evidence="2">Belongs to the SNF2/RAD54 helicase family.</text>
</comment>
<proteinExistence type="inferred from homology"/>
<dbReference type="GO" id="GO:0003677">
    <property type="term" value="F:DNA binding"/>
    <property type="evidence" value="ECO:0007669"/>
    <property type="project" value="UniProtKB-KW"/>
</dbReference>
<dbReference type="InterPro" id="IPR044574">
    <property type="entry name" value="ARIP4-like"/>
</dbReference>
<dbReference type="InterPro" id="IPR001650">
    <property type="entry name" value="Helicase_C-like"/>
</dbReference>
<evidence type="ECO:0000256" key="4">
    <source>
        <dbReference type="ARBA" id="ARBA00022801"/>
    </source>
</evidence>
<dbReference type="GO" id="GO:0005524">
    <property type="term" value="F:ATP binding"/>
    <property type="evidence" value="ECO:0007669"/>
    <property type="project" value="UniProtKB-KW"/>
</dbReference>
<dbReference type="CDD" id="cd18793">
    <property type="entry name" value="SF2_C_SNF"/>
    <property type="match status" value="1"/>
</dbReference>
<dbReference type="HOGENOM" id="CLU_000315_11_3_1"/>
<dbReference type="InterPro" id="IPR014001">
    <property type="entry name" value="Helicase_ATP-bd"/>
</dbReference>
<dbReference type="PANTHER" id="PTHR45797">
    <property type="entry name" value="RAD54-LIKE"/>
    <property type="match status" value="1"/>
</dbReference>
<dbReference type="Pfam" id="PF00271">
    <property type="entry name" value="Helicase_C"/>
    <property type="match status" value="1"/>
</dbReference>
<accession>H2YW63</accession>
<dbReference type="SMART" id="SM00490">
    <property type="entry name" value="HELICc"/>
    <property type="match status" value="1"/>
</dbReference>
<keyword evidence="6" id="KW-0067">ATP-binding</keyword>
<evidence type="ECO:0000313" key="11">
    <source>
        <dbReference type="Ensembl" id="ENSCSAVP00000009574.1"/>
    </source>
</evidence>
<organism evidence="11 12">
    <name type="scientific">Ciona savignyi</name>
    <name type="common">Pacific transparent sea squirt</name>
    <dbReference type="NCBI Taxonomy" id="51511"/>
    <lineage>
        <taxon>Eukaryota</taxon>
        <taxon>Metazoa</taxon>
        <taxon>Chordata</taxon>
        <taxon>Tunicata</taxon>
        <taxon>Ascidiacea</taxon>
        <taxon>Phlebobranchia</taxon>
        <taxon>Cionidae</taxon>
        <taxon>Ciona</taxon>
    </lineage>
</organism>
<reference evidence="11" key="3">
    <citation type="submission" date="2025-09" db="UniProtKB">
        <authorList>
            <consortium name="Ensembl"/>
        </authorList>
    </citation>
    <scope>IDENTIFICATION</scope>
</reference>
<dbReference type="InParanoid" id="H2YW63"/>
<evidence type="ECO:0008006" key="13">
    <source>
        <dbReference type="Google" id="ProtNLM"/>
    </source>
</evidence>
<dbReference type="Gene3D" id="1.20.120.850">
    <property type="entry name" value="SWI2/SNF2 ATPases, N-terminal domain"/>
    <property type="match status" value="1"/>
</dbReference>
<evidence type="ECO:0000256" key="6">
    <source>
        <dbReference type="ARBA" id="ARBA00022840"/>
    </source>
</evidence>
<dbReference type="OMA" id="CATERDA"/>
<evidence type="ECO:0000256" key="5">
    <source>
        <dbReference type="ARBA" id="ARBA00022806"/>
    </source>
</evidence>
<dbReference type="PROSITE" id="PS51194">
    <property type="entry name" value="HELICASE_CTER"/>
    <property type="match status" value="1"/>
</dbReference>
<evidence type="ECO:0000256" key="2">
    <source>
        <dbReference type="ARBA" id="ARBA00007025"/>
    </source>
</evidence>
<dbReference type="GO" id="GO:0005634">
    <property type="term" value="C:nucleus"/>
    <property type="evidence" value="ECO:0007669"/>
    <property type="project" value="UniProtKB-SubCell"/>
</dbReference>
<dbReference type="InterPro" id="IPR027417">
    <property type="entry name" value="P-loop_NTPase"/>
</dbReference>
<reference evidence="12" key="1">
    <citation type="submission" date="2003-08" db="EMBL/GenBank/DDBJ databases">
        <authorList>
            <person name="Birren B."/>
            <person name="Nusbaum C."/>
            <person name="Abebe A."/>
            <person name="Abouelleil A."/>
            <person name="Adekoya E."/>
            <person name="Ait-zahra M."/>
            <person name="Allen N."/>
            <person name="Allen T."/>
            <person name="An P."/>
            <person name="Anderson M."/>
            <person name="Anderson S."/>
            <person name="Arachchi H."/>
            <person name="Armbruster J."/>
            <person name="Bachantsang P."/>
            <person name="Baldwin J."/>
            <person name="Barry A."/>
            <person name="Bayul T."/>
            <person name="Blitshsteyn B."/>
            <person name="Bloom T."/>
            <person name="Blye J."/>
            <person name="Boguslavskiy L."/>
            <person name="Borowsky M."/>
            <person name="Boukhgalter B."/>
            <person name="Brunache A."/>
            <person name="Butler J."/>
            <person name="Calixte N."/>
            <person name="Calvo S."/>
            <person name="Camarata J."/>
            <person name="Campo K."/>
            <person name="Chang J."/>
            <person name="Cheshatsang Y."/>
            <person name="Citroen M."/>
            <person name="Collymore A."/>
            <person name="Considine T."/>
            <person name="Cook A."/>
            <person name="Cooke P."/>
            <person name="Corum B."/>
            <person name="Cuomo C."/>
            <person name="David R."/>
            <person name="Dawoe T."/>
            <person name="Degray S."/>
            <person name="Dodge S."/>
            <person name="Dooley K."/>
            <person name="Dorje P."/>
            <person name="Dorjee K."/>
            <person name="Dorris L."/>
            <person name="Duffey N."/>
            <person name="Dupes A."/>
            <person name="Elkins T."/>
            <person name="Engels R."/>
            <person name="Erickson J."/>
            <person name="Farina A."/>
            <person name="Faro S."/>
            <person name="Ferreira P."/>
            <person name="Fischer H."/>
            <person name="Fitzgerald M."/>
            <person name="Foley K."/>
            <person name="Gage D."/>
            <person name="Galagan J."/>
            <person name="Gearin G."/>
            <person name="Gnerre S."/>
            <person name="Gnirke A."/>
            <person name="Goyette A."/>
            <person name="Graham J."/>
            <person name="Grandbois E."/>
            <person name="Gyaltsen K."/>
            <person name="Hafez N."/>
            <person name="Hagopian D."/>
            <person name="Hagos B."/>
            <person name="Hall J."/>
            <person name="Hatcher B."/>
            <person name="Heller A."/>
            <person name="Higgins H."/>
            <person name="Honan T."/>
            <person name="Horn A."/>
            <person name="Houde N."/>
            <person name="Hughes L."/>
            <person name="Hulme W."/>
            <person name="Husby E."/>
            <person name="Iliev I."/>
            <person name="Jaffe D."/>
            <person name="Jones C."/>
            <person name="Kamal M."/>
            <person name="Kamat A."/>
            <person name="Kamvysselis M."/>
            <person name="Karlsson E."/>
            <person name="Kells C."/>
            <person name="Kieu A."/>
            <person name="Kisner P."/>
            <person name="Kodira C."/>
            <person name="Kulbokas E."/>
            <person name="Labutti K."/>
            <person name="Lama D."/>
            <person name="Landers T."/>
            <person name="Leger J."/>
            <person name="Levine S."/>
            <person name="Lewis D."/>
            <person name="Lewis T."/>
            <person name="Lindblad-toh K."/>
            <person name="Liu X."/>
            <person name="Lokyitsang T."/>
            <person name="Lokyitsang Y."/>
            <person name="Lucien O."/>
            <person name="Lui A."/>
            <person name="Ma L.J."/>
            <person name="Mabbitt R."/>
            <person name="Macdonald J."/>
            <person name="Maclean C."/>
            <person name="Major J."/>
            <person name="Manning J."/>
            <person name="Marabella R."/>
            <person name="Maru K."/>
            <person name="Matthews C."/>
            <person name="Mauceli E."/>
            <person name="Mccarthy M."/>
            <person name="Mcdonough S."/>
            <person name="Mcghee T."/>
            <person name="Meldrim J."/>
            <person name="Meneus L."/>
            <person name="Mesirov J."/>
            <person name="Mihalev A."/>
            <person name="Mihova T."/>
            <person name="Mikkelsen T."/>
            <person name="Mlenga V."/>
            <person name="Moru K."/>
            <person name="Mozes J."/>
            <person name="Mulrain L."/>
            <person name="Munson G."/>
            <person name="Naylor J."/>
            <person name="Newes C."/>
            <person name="Nguyen C."/>
            <person name="Nguyen N."/>
            <person name="Nguyen T."/>
            <person name="Nicol R."/>
            <person name="Nielsen C."/>
            <person name="Nizzari M."/>
            <person name="Norbu C."/>
            <person name="Norbu N."/>
            <person name="O'donnell P."/>
            <person name="Okoawo O."/>
            <person name="O'leary S."/>
            <person name="Omotosho B."/>
            <person name="O'neill K."/>
            <person name="Osman S."/>
            <person name="Parker S."/>
            <person name="Perrin D."/>
            <person name="Phunkhang P."/>
            <person name="Piqani B."/>
            <person name="Purcell S."/>
            <person name="Rachupka T."/>
            <person name="Ramasamy U."/>
            <person name="Rameau R."/>
            <person name="Ray V."/>
            <person name="Raymond C."/>
            <person name="Retta R."/>
            <person name="Richardson S."/>
            <person name="Rise C."/>
            <person name="Rodriguez J."/>
            <person name="Rogers J."/>
            <person name="Rogov P."/>
            <person name="Rutman M."/>
            <person name="Schupbach R."/>
            <person name="Seaman C."/>
            <person name="Settipalli S."/>
            <person name="Sharpe T."/>
            <person name="Sheridan J."/>
            <person name="Sherpa N."/>
            <person name="Shi J."/>
            <person name="Smirnov S."/>
            <person name="Smith C."/>
            <person name="Sougnez C."/>
            <person name="Spencer B."/>
            <person name="Stalker J."/>
            <person name="Stange-thomann N."/>
            <person name="Stavropoulos S."/>
            <person name="Stetson K."/>
            <person name="Stone C."/>
            <person name="Stone S."/>
            <person name="Stubbs M."/>
            <person name="Talamas J."/>
            <person name="Tchuinga P."/>
            <person name="Tenzing P."/>
            <person name="Tesfaye S."/>
            <person name="Theodore J."/>
            <person name="Thoulutsang Y."/>
            <person name="Topham K."/>
            <person name="Towey S."/>
            <person name="Tsamla T."/>
            <person name="Tsomo N."/>
            <person name="Vallee D."/>
            <person name="Vassiliev H."/>
            <person name="Venkataraman V."/>
            <person name="Vinson J."/>
            <person name="Vo A."/>
            <person name="Wade C."/>
            <person name="Wang S."/>
            <person name="Wangchuk T."/>
            <person name="Wangdi T."/>
            <person name="Whittaker C."/>
            <person name="Wilkinson J."/>
            <person name="Wu Y."/>
            <person name="Wyman D."/>
            <person name="Yadav S."/>
            <person name="Yang S."/>
            <person name="Yang X."/>
            <person name="Yeager S."/>
            <person name="Yee E."/>
            <person name="Young G."/>
            <person name="Zainoun J."/>
            <person name="Zembeck L."/>
            <person name="Zimmer A."/>
            <person name="Zody M."/>
            <person name="Lander E."/>
        </authorList>
    </citation>
    <scope>NUCLEOTIDE SEQUENCE [LARGE SCALE GENOMIC DNA]</scope>
</reference>
<evidence type="ECO:0000259" key="10">
    <source>
        <dbReference type="PROSITE" id="PS51194"/>
    </source>
</evidence>
<dbReference type="AlphaFoldDB" id="H2YW63"/>
<dbReference type="InterPro" id="IPR000330">
    <property type="entry name" value="SNF2_N"/>
</dbReference>
<dbReference type="SUPFAM" id="SSF52540">
    <property type="entry name" value="P-loop containing nucleoside triphosphate hydrolases"/>
    <property type="match status" value="2"/>
</dbReference>
<keyword evidence="4" id="KW-0378">Hydrolase</keyword>
<dbReference type="Proteomes" id="UP000007875">
    <property type="component" value="Unassembled WGS sequence"/>
</dbReference>
<dbReference type="GeneTree" id="ENSGT00940000155763"/>
<reference evidence="11" key="2">
    <citation type="submission" date="2025-08" db="UniProtKB">
        <authorList>
            <consortium name="Ensembl"/>
        </authorList>
    </citation>
    <scope>IDENTIFICATION</scope>
</reference>
<keyword evidence="12" id="KW-1185">Reference proteome</keyword>
<keyword evidence="8" id="KW-0539">Nucleus</keyword>
<feature type="domain" description="Helicase ATP-binding" evidence="9">
    <location>
        <begin position="1"/>
        <end position="149"/>
    </location>
</feature>
<dbReference type="Gene3D" id="3.40.50.300">
    <property type="entry name" value="P-loop containing nucleotide triphosphate hydrolases"/>
    <property type="match status" value="2"/>
</dbReference>
<dbReference type="PANTHER" id="PTHR45797:SF1">
    <property type="entry name" value="HELICASE ARIP4"/>
    <property type="match status" value="1"/>
</dbReference>
<name>H2YW63_CIOSA</name>
<dbReference type="InterPro" id="IPR049730">
    <property type="entry name" value="SNF2/RAD54-like_C"/>
</dbReference>
<evidence type="ECO:0000256" key="3">
    <source>
        <dbReference type="ARBA" id="ARBA00022741"/>
    </source>
</evidence>
<feature type="domain" description="Helicase C-terminal" evidence="10">
    <location>
        <begin position="344"/>
        <end position="516"/>
    </location>
</feature>